<keyword evidence="3" id="KW-0032">Aminotransferase</keyword>
<dbReference type="AlphaFoldDB" id="A0A9E4ZF79"/>
<dbReference type="RefSeq" id="WP_250867424.1">
    <property type="nucleotide sequence ID" value="NZ_JAGSOI010000008.1"/>
</dbReference>
<dbReference type="Gene3D" id="3.40.640.10">
    <property type="entry name" value="Type I PLP-dependent aspartate aminotransferase-like (Major domain)"/>
    <property type="match status" value="1"/>
</dbReference>
<dbReference type="InterPro" id="IPR000653">
    <property type="entry name" value="DegT/StrS_aminotransferase"/>
</dbReference>
<gene>
    <name evidence="3" type="ORF">KDK67_03350</name>
</gene>
<proteinExistence type="inferred from homology"/>
<dbReference type="SUPFAM" id="SSF53383">
    <property type="entry name" value="PLP-dependent transferases"/>
    <property type="match status" value="1"/>
</dbReference>
<name>A0A9E4ZF79_9EURY</name>
<dbReference type="CDD" id="cd00616">
    <property type="entry name" value="AHBA_syn"/>
    <property type="match status" value="1"/>
</dbReference>
<comment type="similarity">
    <text evidence="2">Belongs to the DegT/DnrJ/EryC1 family.</text>
</comment>
<sequence length="359" mass="39162">MIPIAKPDIGEEEIEAVCKVLRSGMIAEGKRVAEFEEEFASYIGTEYAVAVNSGTAALHAALLAHGIGSGDEVITTSFSFIATANSIMYTGAKPVFADIEPNTFNIDPSLIEEKITDDTKAIMPVHLYGHPAEMKAITEIAEDHDLILIEDACQAHGAAYHGKKVGSFGTGGFSFYPTKNMTTSEGGMMTTNDEEVARKAKMIRAHGSQQRYLHEMVGYNLRMTDIGAAIGLTQLKKLPSYNSLRQRNAALLSKGLEDTDGITVPVVREGCEHMFHQYTIRVNDRDEILTKLGQAGIGTGVYYPIPIHMQPIYKDAGYKDELPECEKASKEVLSLPVHPGVSEDEIQQIIDAVIRGVEL</sequence>
<reference evidence="3" key="1">
    <citation type="journal article" date="2021" name="mSystems">
        <title>Bacteria and Archaea Synergistically Convert Glycine Betaine to Biogenic Methane in the Formosa Cold Seep of the South China Sea.</title>
        <authorList>
            <person name="Li L."/>
            <person name="Zhang W."/>
            <person name="Zhang S."/>
            <person name="Song L."/>
            <person name="Sun Q."/>
            <person name="Zhang H."/>
            <person name="Xiang H."/>
            <person name="Dong X."/>
        </authorList>
    </citation>
    <scope>NUCLEOTIDE SEQUENCE</scope>
    <source>
        <strain evidence="3">LLY</strain>
    </source>
</reference>
<dbReference type="InterPro" id="IPR015424">
    <property type="entry name" value="PyrdxlP-dep_Trfase"/>
</dbReference>
<dbReference type="FunFam" id="3.40.640.10:FF:000089">
    <property type="entry name" value="Aminotransferase, DegT/DnrJ/EryC1/StrS family"/>
    <property type="match status" value="1"/>
</dbReference>
<dbReference type="InterPro" id="IPR015421">
    <property type="entry name" value="PyrdxlP-dep_Trfase_major"/>
</dbReference>
<comment type="caution">
    <text evidence="3">The sequence shown here is derived from an EMBL/GenBank/DDBJ whole genome shotgun (WGS) entry which is preliminary data.</text>
</comment>
<evidence type="ECO:0000313" key="4">
    <source>
        <dbReference type="Proteomes" id="UP001056766"/>
    </source>
</evidence>
<keyword evidence="4" id="KW-1185">Reference proteome</keyword>
<dbReference type="PANTHER" id="PTHR30244:SF34">
    <property type="entry name" value="DTDP-4-AMINO-4,6-DIDEOXYGALACTOSE TRANSAMINASE"/>
    <property type="match status" value="1"/>
</dbReference>
<protein>
    <submittedName>
        <fullName evidence="3">DegT/DnrJ/EryC1/StrS family aminotransferase</fullName>
    </submittedName>
</protein>
<dbReference type="Proteomes" id="UP001056766">
    <property type="component" value="Unassembled WGS sequence"/>
</dbReference>
<dbReference type="GO" id="GO:0030170">
    <property type="term" value="F:pyridoxal phosphate binding"/>
    <property type="evidence" value="ECO:0007669"/>
    <property type="project" value="TreeGrafter"/>
</dbReference>
<evidence type="ECO:0000313" key="3">
    <source>
        <dbReference type="EMBL" id="MCM1986054.1"/>
    </source>
</evidence>
<keyword evidence="3" id="KW-0808">Transferase</keyword>
<dbReference type="EMBL" id="JAGSOI010000008">
    <property type="protein sequence ID" value="MCM1986054.1"/>
    <property type="molecule type" value="Genomic_DNA"/>
</dbReference>
<dbReference type="InterPro" id="IPR015422">
    <property type="entry name" value="PyrdxlP-dep_Trfase_small"/>
</dbReference>
<dbReference type="Pfam" id="PF01041">
    <property type="entry name" value="DegT_DnrJ_EryC1"/>
    <property type="match status" value="1"/>
</dbReference>
<dbReference type="Gene3D" id="3.90.1150.10">
    <property type="entry name" value="Aspartate Aminotransferase, domain 1"/>
    <property type="match status" value="1"/>
</dbReference>
<evidence type="ECO:0000256" key="1">
    <source>
        <dbReference type="ARBA" id="ARBA00022898"/>
    </source>
</evidence>
<evidence type="ECO:0000256" key="2">
    <source>
        <dbReference type="RuleBase" id="RU004508"/>
    </source>
</evidence>
<dbReference type="GO" id="GO:0000271">
    <property type="term" value="P:polysaccharide biosynthetic process"/>
    <property type="evidence" value="ECO:0007669"/>
    <property type="project" value="TreeGrafter"/>
</dbReference>
<dbReference type="PIRSF" id="PIRSF000390">
    <property type="entry name" value="PLP_StrS"/>
    <property type="match status" value="1"/>
</dbReference>
<keyword evidence="1 2" id="KW-0663">Pyridoxal phosphate</keyword>
<organism evidence="3 4">
    <name type="scientific">Methanococcoides seepicolus</name>
    <dbReference type="NCBI Taxonomy" id="2828780"/>
    <lineage>
        <taxon>Archaea</taxon>
        <taxon>Methanobacteriati</taxon>
        <taxon>Methanobacteriota</taxon>
        <taxon>Stenosarchaea group</taxon>
        <taxon>Methanomicrobia</taxon>
        <taxon>Methanosarcinales</taxon>
        <taxon>Methanosarcinaceae</taxon>
        <taxon>Methanococcoides</taxon>
    </lineage>
</organism>
<dbReference type="GO" id="GO:0008483">
    <property type="term" value="F:transaminase activity"/>
    <property type="evidence" value="ECO:0007669"/>
    <property type="project" value="UniProtKB-KW"/>
</dbReference>
<reference evidence="3" key="2">
    <citation type="submission" date="2021-04" db="EMBL/GenBank/DDBJ databases">
        <authorList>
            <person name="Dong X."/>
        </authorList>
    </citation>
    <scope>NUCLEOTIDE SEQUENCE</scope>
    <source>
        <strain evidence="3">LLY</strain>
    </source>
</reference>
<accession>A0A9E4ZF79</accession>
<dbReference type="PANTHER" id="PTHR30244">
    <property type="entry name" value="TRANSAMINASE"/>
    <property type="match status" value="1"/>
</dbReference>